<dbReference type="GO" id="GO:0043565">
    <property type="term" value="F:sequence-specific DNA binding"/>
    <property type="evidence" value="ECO:0007669"/>
    <property type="project" value="InterPro"/>
</dbReference>
<organism evidence="10 11">
    <name type="scientific">Uabimicrobium amorphum</name>
    <dbReference type="NCBI Taxonomy" id="2596890"/>
    <lineage>
        <taxon>Bacteria</taxon>
        <taxon>Pseudomonadati</taxon>
        <taxon>Planctomycetota</taxon>
        <taxon>Candidatus Uabimicrobiia</taxon>
        <taxon>Candidatus Uabimicrobiales</taxon>
        <taxon>Candidatus Uabimicrobiaceae</taxon>
        <taxon>Candidatus Uabimicrobium</taxon>
    </lineage>
</organism>
<keyword evidence="6" id="KW-0175">Coiled coil</keyword>
<protein>
    <submittedName>
        <fullName evidence="10">Transcriptional regulator</fullName>
    </submittedName>
</protein>
<dbReference type="PROSITE" id="PS50045">
    <property type="entry name" value="SIGMA54_INTERACT_4"/>
    <property type="match status" value="1"/>
</dbReference>
<feature type="domain" description="PAC" evidence="9">
    <location>
        <begin position="72"/>
        <end position="124"/>
    </location>
</feature>
<keyword evidence="2" id="KW-0067">ATP-binding</keyword>
<evidence type="ECO:0000259" key="9">
    <source>
        <dbReference type="PROSITE" id="PS50113"/>
    </source>
</evidence>
<dbReference type="SMART" id="SM00382">
    <property type="entry name" value="AAA"/>
    <property type="match status" value="1"/>
</dbReference>
<dbReference type="InterPro" id="IPR025943">
    <property type="entry name" value="Sigma_54_int_dom_ATP-bd_2"/>
</dbReference>
<evidence type="ECO:0000256" key="1">
    <source>
        <dbReference type="ARBA" id="ARBA00022741"/>
    </source>
</evidence>
<keyword evidence="3" id="KW-0805">Transcription regulation</keyword>
<dbReference type="PROSITE" id="PS00675">
    <property type="entry name" value="SIGMA54_INTERACT_1"/>
    <property type="match status" value="1"/>
</dbReference>
<dbReference type="InterPro" id="IPR002078">
    <property type="entry name" value="Sigma_54_int"/>
</dbReference>
<dbReference type="Pfam" id="PF13426">
    <property type="entry name" value="PAS_9"/>
    <property type="match status" value="1"/>
</dbReference>
<dbReference type="RefSeq" id="WP_151971950.1">
    <property type="nucleotide sequence ID" value="NZ_AP019860.1"/>
</dbReference>
<evidence type="ECO:0000313" key="11">
    <source>
        <dbReference type="Proteomes" id="UP000326354"/>
    </source>
</evidence>
<accession>A0A5S9F6I8</accession>
<evidence type="ECO:0000256" key="2">
    <source>
        <dbReference type="ARBA" id="ARBA00022840"/>
    </source>
</evidence>
<dbReference type="Pfam" id="PF25601">
    <property type="entry name" value="AAA_lid_14"/>
    <property type="match status" value="1"/>
</dbReference>
<keyword evidence="4" id="KW-0238">DNA-binding</keyword>
<dbReference type="NCBIfam" id="TIGR00229">
    <property type="entry name" value="sensory_box"/>
    <property type="match status" value="1"/>
</dbReference>
<dbReference type="InterPro" id="IPR027417">
    <property type="entry name" value="P-loop_NTPase"/>
</dbReference>
<dbReference type="Gene3D" id="1.10.10.60">
    <property type="entry name" value="Homeodomain-like"/>
    <property type="match status" value="1"/>
</dbReference>
<dbReference type="SUPFAM" id="SSF52540">
    <property type="entry name" value="P-loop containing nucleoside triphosphate hydrolases"/>
    <property type="match status" value="1"/>
</dbReference>
<dbReference type="GO" id="GO:0006355">
    <property type="term" value="P:regulation of DNA-templated transcription"/>
    <property type="evidence" value="ECO:0007669"/>
    <property type="project" value="InterPro"/>
</dbReference>
<dbReference type="InterPro" id="IPR035965">
    <property type="entry name" value="PAS-like_dom_sf"/>
</dbReference>
<reference evidence="10 11" key="1">
    <citation type="submission" date="2019-08" db="EMBL/GenBank/DDBJ databases">
        <title>Complete genome sequence of Candidatus Uab amorphum.</title>
        <authorList>
            <person name="Shiratori T."/>
            <person name="Suzuki S."/>
            <person name="Kakizawa Y."/>
            <person name="Ishida K."/>
        </authorList>
    </citation>
    <scope>NUCLEOTIDE SEQUENCE [LARGE SCALE GENOMIC DNA]</scope>
    <source>
        <strain evidence="10 11">SRT547</strain>
    </source>
</reference>
<dbReference type="PROSITE" id="PS00676">
    <property type="entry name" value="SIGMA54_INTERACT_2"/>
    <property type="match status" value="1"/>
</dbReference>
<feature type="coiled-coil region" evidence="6">
    <location>
        <begin position="115"/>
        <end position="164"/>
    </location>
</feature>
<dbReference type="InterPro" id="IPR025944">
    <property type="entry name" value="Sigma_54_int_dom_CS"/>
</dbReference>
<evidence type="ECO:0000256" key="6">
    <source>
        <dbReference type="SAM" id="Coils"/>
    </source>
</evidence>
<feature type="domain" description="PAS" evidence="8">
    <location>
        <begin position="2"/>
        <end position="48"/>
    </location>
</feature>
<evidence type="ECO:0000256" key="3">
    <source>
        <dbReference type="ARBA" id="ARBA00023015"/>
    </source>
</evidence>
<proteinExistence type="predicted"/>
<dbReference type="CDD" id="cd00009">
    <property type="entry name" value="AAA"/>
    <property type="match status" value="1"/>
</dbReference>
<dbReference type="KEGG" id="uam:UABAM_06351"/>
<dbReference type="EMBL" id="AP019860">
    <property type="protein sequence ID" value="BBM87936.1"/>
    <property type="molecule type" value="Genomic_DNA"/>
</dbReference>
<dbReference type="PROSITE" id="PS50112">
    <property type="entry name" value="PAS"/>
    <property type="match status" value="1"/>
</dbReference>
<gene>
    <name evidence="10" type="ORF">UABAM_06351</name>
</gene>
<dbReference type="FunFam" id="3.40.50.300:FF:000006">
    <property type="entry name" value="DNA-binding transcriptional regulator NtrC"/>
    <property type="match status" value="1"/>
</dbReference>
<keyword evidence="5" id="KW-0804">Transcription</keyword>
<evidence type="ECO:0000259" key="7">
    <source>
        <dbReference type="PROSITE" id="PS50045"/>
    </source>
</evidence>
<dbReference type="PROSITE" id="PS50113">
    <property type="entry name" value="PAC"/>
    <property type="match status" value="1"/>
</dbReference>
<dbReference type="Gene3D" id="1.10.8.60">
    <property type="match status" value="1"/>
</dbReference>
<evidence type="ECO:0000256" key="4">
    <source>
        <dbReference type="ARBA" id="ARBA00023125"/>
    </source>
</evidence>
<dbReference type="Gene3D" id="3.30.450.20">
    <property type="entry name" value="PAS domain"/>
    <property type="match status" value="1"/>
</dbReference>
<dbReference type="Proteomes" id="UP000326354">
    <property type="component" value="Chromosome"/>
</dbReference>
<dbReference type="PANTHER" id="PTHR32071:SF57">
    <property type="entry name" value="C4-DICARBOXYLATE TRANSPORT TRANSCRIPTIONAL REGULATORY PROTEIN DCTD"/>
    <property type="match status" value="1"/>
</dbReference>
<dbReference type="InterPro" id="IPR000700">
    <property type="entry name" value="PAS-assoc_C"/>
</dbReference>
<sequence>MKSKLFRSAMDSACDGIVIADKEGNRLYFNPSFSKMFEWPLEQMTEKTKRNIFGDQQKANEMFSAVWSGKSWSGEMLMQSIKGKKFYALNNSNAIKDSKGNIIGIFGVYTDITEKKKAQSQLQKAYTDLQEMNKELETRVQERTKDLEQTIQKLEAEIARGKILSQENIYLNQQIRKELHFGFMVGTSAAFAKTLDQVKLVAHTNSTVLINGESGTGKELVARAIHESSDRKDRPLVKVNCASVPKELFESEFFGHVKGAFTGAFTDRVGRFQLANGGTLFLDEIGEMPLSLQSKFLRVLQEKQFERLGDPKTHNVDVRIIAATNKDLLCEVTKGNFRKDLYYRLSVFPIQIPPLRERKEDIVPLVKHFTDILAEDLKVKQPKISPAQMTKLQNYSWPGNIRELKNVVERALIISQNDALNFTLDKRDFSQFSHEDAKPQRPRDFHVDINNMTLQKYKLLEKEILLNALEKCQGKIYGSDGAAQYLQIPATTLTSKMRKFNISKKWQ</sequence>
<name>A0A5S9F6I8_UABAM</name>
<keyword evidence="11" id="KW-1185">Reference proteome</keyword>
<dbReference type="InterPro" id="IPR058031">
    <property type="entry name" value="AAA_lid_NorR"/>
</dbReference>
<dbReference type="GO" id="GO:0005524">
    <property type="term" value="F:ATP binding"/>
    <property type="evidence" value="ECO:0007669"/>
    <property type="project" value="UniProtKB-KW"/>
</dbReference>
<feature type="domain" description="Sigma-54 factor interaction" evidence="7">
    <location>
        <begin position="184"/>
        <end position="413"/>
    </location>
</feature>
<evidence type="ECO:0000256" key="5">
    <source>
        <dbReference type="ARBA" id="ARBA00023163"/>
    </source>
</evidence>
<evidence type="ECO:0000313" key="10">
    <source>
        <dbReference type="EMBL" id="BBM87936.1"/>
    </source>
</evidence>
<dbReference type="SUPFAM" id="SSF55785">
    <property type="entry name" value="PYP-like sensor domain (PAS domain)"/>
    <property type="match status" value="1"/>
</dbReference>
<evidence type="ECO:0000259" key="8">
    <source>
        <dbReference type="PROSITE" id="PS50112"/>
    </source>
</evidence>
<dbReference type="PANTHER" id="PTHR32071">
    <property type="entry name" value="TRANSCRIPTIONAL REGULATORY PROTEIN"/>
    <property type="match status" value="1"/>
</dbReference>
<dbReference type="Gene3D" id="3.40.50.300">
    <property type="entry name" value="P-loop containing nucleotide triphosphate hydrolases"/>
    <property type="match status" value="1"/>
</dbReference>
<dbReference type="InterPro" id="IPR000014">
    <property type="entry name" value="PAS"/>
</dbReference>
<dbReference type="AlphaFoldDB" id="A0A5S9F6I8"/>
<keyword evidence="1" id="KW-0547">Nucleotide-binding</keyword>
<dbReference type="PROSITE" id="PS00688">
    <property type="entry name" value="SIGMA54_INTERACT_3"/>
    <property type="match status" value="1"/>
</dbReference>
<dbReference type="CDD" id="cd00130">
    <property type="entry name" value="PAS"/>
    <property type="match status" value="1"/>
</dbReference>
<dbReference type="OrthoDB" id="9807827at2"/>
<dbReference type="InterPro" id="IPR025662">
    <property type="entry name" value="Sigma_54_int_dom_ATP-bd_1"/>
</dbReference>
<dbReference type="InterPro" id="IPR003593">
    <property type="entry name" value="AAA+_ATPase"/>
</dbReference>
<dbReference type="Pfam" id="PF00158">
    <property type="entry name" value="Sigma54_activat"/>
    <property type="match status" value="1"/>
</dbReference>